<organism evidence="1 2">
    <name type="scientific">Neobacillus rhizophilus</name>
    <dbReference type="NCBI Taxonomy" id="2833579"/>
    <lineage>
        <taxon>Bacteria</taxon>
        <taxon>Bacillati</taxon>
        <taxon>Bacillota</taxon>
        <taxon>Bacilli</taxon>
        <taxon>Bacillales</taxon>
        <taxon>Bacillaceae</taxon>
        <taxon>Neobacillus</taxon>
    </lineage>
</organism>
<dbReference type="EMBL" id="JAGYPF010000005">
    <property type="protein sequence ID" value="MBS4215898.1"/>
    <property type="molecule type" value="Genomic_DNA"/>
</dbReference>
<proteinExistence type="predicted"/>
<evidence type="ECO:0000313" key="2">
    <source>
        <dbReference type="Proteomes" id="UP000679749"/>
    </source>
</evidence>
<comment type="caution">
    <text evidence="1">The sequence shown here is derived from an EMBL/GenBank/DDBJ whole genome shotgun (WGS) entry which is preliminary data.</text>
</comment>
<sequence>MEKLDFALLNAGSIVGQLDHIASFVPNIHYERWYLVSFFQTRANISSVFISASHYEKKA</sequence>
<accession>A0A942UBX9</accession>
<name>A0A942UBX9_9BACI</name>
<evidence type="ECO:0000313" key="1">
    <source>
        <dbReference type="EMBL" id="MBS4215898.1"/>
    </source>
</evidence>
<dbReference type="AlphaFoldDB" id="A0A942UBX9"/>
<keyword evidence="2" id="KW-1185">Reference proteome</keyword>
<dbReference type="RefSeq" id="WP_213120678.1">
    <property type="nucleotide sequence ID" value="NZ_JAGYPF010000005.1"/>
</dbReference>
<reference evidence="1" key="1">
    <citation type="submission" date="2021-05" db="EMBL/GenBank/DDBJ databases">
        <title>Novel Bacillus species.</title>
        <authorList>
            <person name="Liu G."/>
        </authorList>
    </citation>
    <scope>NUCLEOTIDE SEQUENCE</scope>
    <source>
        <strain evidence="1">FJAT-49825</strain>
    </source>
</reference>
<dbReference type="Proteomes" id="UP000679749">
    <property type="component" value="Unassembled WGS sequence"/>
</dbReference>
<protein>
    <submittedName>
        <fullName evidence="1">Uncharacterized protein</fullName>
    </submittedName>
</protein>
<gene>
    <name evidence="1" type="ORF">KHA99_26080</name>
</gene>